<evidence type="ECO:0000256" key="1">
    <source>
        <dbReference type="ARBA" id="ARBA00010617"/>
    </source>
</evidence>
<comment type="cofactor">
    <cofactor evidence="5">
        <name>heme</name>
        <dbReference type="ChEBI" id="CHEBI:30413"/>
    </cofactor>
</comment>
<dbReference type="PANTHER" id="PTHR46300">
    <property type="entry name" value="P450, PUTATIVE (EUROFUNG)-RELATED-RELATED"/>
    <property type="match status" value="1"/>
</dbReference>
<dbReference type="Pfam" id="PF00067">
    <property type="entry name" value="p450"/>
    <property type="match status" value="1"/>
</dbReference>
<keyword evidence="3 6" id="KW-0560">Oxidoreductase</keyword>
<keyword evidence="7" id="KW-1133">Transmembrane helix</keyword>
<dbReference type="InterPro" id="IPR050364">
    <property type="entry name" value="Cytochrome_P450_fung"/>
</dbReference>
<sequence length="539" mass="61314">MLHLTTYLLIFGIIGSTILWLGRTSKSKLIPKGLREVPGPKGLPLVGNTLSLGNQPQRLFRKWAVEYGELFRIQMGWDTWLFVNSPAAVKEIFDEQSAITSGRPRMPVASLLVSGGMRFLLMDNTLEWRKLRSMVHKLLTPKMSDAFVPSQEFEAKQLMYDLLTDNSKETEFYNHIRRYTLSVVMTSTYGRRVCEWQSEDVREVYAIMKEFSKAAAPGAFLADLIPPLAEVIPVSLQWWRPRALRYQKRQTEAWMKYWNALQHQLKEGRAPQCFVKQFSESGYKSQSISDVQAAYVAGTMIEAGSETTSAALNSVIKFLAAYPDVQRKAREEIFSVVGNDRTPTYSDNLPYIRAIGKEIMRMQPVTNIGTPHRTTDNVIYKDMFIPKGTVISIHQSALHYDESRYKDPETFNPDRYLGHSLKAGVYAAHPDPYERDHFNFGAGRRICPGMHLAENSLGIVLAKLLWTFEILPPKGMKMDLSDEANEEGSNTLPKPYHVRFVPRSEEVAEVIRREWSDAQKNGFWLGTSKVNTAGVVVDN</sequence>
<evidence type="ECO:0000256" key="4">
    <source>
        <dbReference type="ARBA" id="ARBA00023004"/>
    </source>
</evidence>
<evidence type="ECO:0000256" key="2">
    <source>
        <dbReference type="ARBA" id="ARBA00022723"/>
    </source>
</evidence>
<name>A0A2J6PMT7_9HELO</name>
<reference evidence="8 9" key="1">
    <citation type="submission" date="2016-05" db="EMBL/GenBank/DDBJ databases">
        <title>A degradative enzymes factory behind the ericoid mycorrhizal symbiosis.</title>
        <authorList>
            <consortium name="DOE Joint Genome Institute"/>
            <person name="Martino E."/>
            <person name="Morin E."/>
            <person name="Grelet G."/>
            <person name="Kuo A."/>
            <person name="Kohler A."/>
            <person name="Daghino S."/>
            <person name="Barry K."/>
            <person name="Choi C."/>
            <person name="Cichocki N."/>
            <person name="Clum A."/>
            <person name="Copeland A."/>
            <person name="Hainaut M."/>
            <person name="Haridas S."/>
            <person name="Labutti K."/>
            <person name="Lindquist E."/>
            <person name="Lipzen A."/>
            <person name="Khouja H.-R."/>
            <person name="Murat C."/>
            <person name="Ohm R."/>
            <person name="Olson A."/>
            <person name="Spatafora J."/>
            <person name="Veneault-Fourrey C."/>
            <person name="Henrissat B."/>
            <person name="Grigoriev I."/>
            <person name="Martin F."/>
            <person name="Perotto S."/>
        </authorList>
    </citation>
    <scope>NUCLEOTIDE SEQUENCE [LARGE SCALE GENOMIC DNA]</scope>
    <source>
        <strain evidence="8 9">UAMH 7357</strain>
    </source>
</reference>
<keyword evidence="4 5" id="KW-0408">Iron</keyword>
<dbReference type="PRINTS" id="PR00463">
    <property type="entry name" value="EP450I"/>
</dbReference>
<accession>A0A2J6PMT7</accession>
<dbReference type="EMBL" id="KZ613514">
    <property type="protein sequence ID" value="PMD15342.1"/>
    <property type="molecule type" value="Genomic_DNA"/>
</dbReference>
<evidence type="ECO:0000256" key="3">
    <source>
        <dbReference type="ARBA" id="ARBA00023002"/>
    </source>
</evidence>
<comment type="similarity">
    <text evidence="1 6">Belongs to the cytochrome P450 family.</text>
</comment>
<evidence type="ECO:0000256" key="6">
    <source>
        <dbReference type="RuleBase" id="RU000461"/>
    </source>
</evidence>
<dbReference type="Gene3D" id="1.10.630.10">
    <property type="entry name" value="Cytochrome P450"/>
    <property type="match status" value="1"/>
</dbReference>
<dbReference type="PRINTS" id="PR00385">
    <property type="entry name" value="P450"/>
</dbReference>
<dbReference type="InterPro" id="IPR017972">
    <property type="entry name" value="Cyt_P450_CS"/>
</dbReference>
<dbReference type="PANTHER" id="PTHR46300:SF11">
    <property type="entry name" value="OXIDOREDUCTASE, PUTATIVE-RELATED"/>
    <property type="match status" value="1"/>
</dbReference>
<dbReference type="PROSITE" id="PS00086">
    <property type="entry name" value="CYTOCHROME_P450"/>
    <property type="match status" value="1"/>
</dbReference>
<organism evidence="8 9">
    <name type="scientific">Hyaloscypha hepaticicola</name>
    <dbReference type="NCBI Taxonomy" id="2082293"/>
    <lineage>
        <taxon>Eukaryota</taxon>
        <taxon>Fungi</taxon>
        <taxon>Dikarya</taxon>
        <taxon>Ascomycota</taxon>
        <taxon>Pezizomycotina</taxon>
        <taxon>Leotiomycetes</taxon>
        <taxon>Helotiales</taxon>
        <taxon>Hyaloscyphaceae</taxon>
        <taxon>Hyaloscypha</taxon>
    </lineage>
</organism>
<keyword evidence="6" id="KW-0503">Monooxygenase</keyword>
<dbReference type="CDD" id="cd11065">
    <property type="entry name" value="CYP64-like"/>
    <property type="match status" value="1"/>
</dbReference>
<dbReference type="GO" id="GO:0005506">
    <property type="term" value="F:iron ion binding"/>
    <property type="evidence" value="ECO:0007669"/>
    <property type="project" value="InterPro"/>
</dbReference>
<feature type="transmembrane region" description="Helical" evidence="7">
    <location>
        <begin position="6"/>
        <end position="22"/>
    </location>
</feature>
<evidence type="ECO:0000313" key="9">
    <source>
        <dbReference type="Proteomes" id="UP000235672"/>
    </source>
</evidence>
<dbReference type="GO" id="GO:0016705">
    <property type="term" value="F:oxidoreductase activity, acting on paired donors, with incorporation or reduction of molecular oxygen"/>
    <property type="evidence" value="ECO:0007669"/>
    <property type="project" value="InterPro"/>
</dbReference>
<keyword evidence="9" id="KW-1185">Reference proteome</keyword>
<dbReference type="OrthoDB" id="1103324at2759"/>
<gene>
    <name evidence="8" type="ORF">NA56DRAFT_609087</name>
</gene>
<keyword evidence="7" id="KW-0472">Membrane</keyword>
<evidence type="ECO:0000256" key="5">
    <source>
        <dbReference type="PIRSR" id="PIRSR602401-1"/>
    </source>
</evidence>
<evidence type="ECO:0000256" key="7">
    <source>
        <dbReference type="SAM" id="Phobius"/>
    </source>
</evidence>
<proteinExistence type="inferred from homology"/>
<dbReference type="SUPFAM" id="SSF48264">
    <property type="entry name" value="Cytochrome P450"/>
    <property type="match status" value="1"/>
</dbReference>
<evidence type="ECO:0000313" key="8">
    <source>
        <dbReference type="EMBL" id="PMD15342.1"/>
    </source>
</evidence>
<dbReference type="AlphaFoldDB" id="A0A2J6PMT7"/>
<dbReference type="Proteomes" id="UP000235672">
    <property type="component" value="Unassembled WGS sequence"/>
</dbReference>
<dbReference type="STRING" id="1745343.A0A2J6PMT7"/>
<dbReference type="InterPro" id="IPR036396">
    <property type="entry name" value="Cyt_P450_sf"/>
</dbReference>
<dbReference type="InterPro" id="IPR001128">
    <property type="entry name" value="Cyt_P450"/>
</dbReference>
<dbReference type="InterPro" id="IPR002401">
    <property type="entry name" value="Cyt_P450_E_grp-I"/>
</dbReference>
<feature type="binding site" description="axial binding residue" evidence="5">
    <location>
        <position position="447"/>
    </location>
    <ligand>
        <name>heme</name>
        <dbReference type="ChEBI" id="CHEBI:30413"/>
    </ligand>
    <ligandPart>
        <name>Fe</name>
        <dbReference type="ChEBI" id="CHEBI:18248"/>
    </ligandPart>
</feature>
<dbReference type="GO" id="GO:0004497">
    <property type="term" value="F:monooxygenase activity"/>
    <property type="evidence" value="ECO:0007669"/>
    <property type="project" value="UniProtKB-KW"/>
</dbReference>
<keyword evidence="7" id="KW-0812">Transmembrane</keyword>
<keyword evidence="5 6" id="KW-0349">Heme</keyword>
<dbReference type="GO" id="GO:0020037">
    <property type="term" value="F:heme binding"/>
    <property type="evidence" value="ECO:0007669"/>
    <property type="project" value="InterPro"/>
</dbReference>
<protein>
    <submittedName>
        <fullName evidence="8">Putative O-methylsterigmatocystin oxidoreductase</fullName>
    </submittedName>
</protein>
<keyword evidence="2 5" id="KW-0479">Metal-binding</keyword>